<dbReference type="InterPro" id="IPR027469">
    <property type="entry name" value="Cation_efflux_TMD_sf"/>
</dbReference>
<feature type="region of interest" description="Disordered" evidence="8">
    <location>
        <begin position="299"/>
        <end position="322"/>
    </location>
</feature>
<dbReference type="InterPro" id="IPR027470">
    <property type="entry name" value="Cation_efflux_CTD"/>
</dbReference>
<feature type="region of interest" description="Disordered" evidence="8">
    <location>
        <begin position="261"/>
        <end position="286"/>
    </location>
</feature>
<feature type="transmembrane region" description="Helical" evidence="9">
    <location>
        <begin position="367"/>
        <end position="385"/>
    </location>
</feature>
<evidence type="ECO:0000313" key="13">
    <source>
        <dbReference type="Proteomes" id="UP001600888"/>
    </source>
</evidence>
<evidence type="ECO:0000256" key="1">
    <source>
        <dbReference type="ARBA" id="ARBA00004141"/>
    </source>
</evidence>
<evidence type="ECO:0000256" key="5">
    <source>
        <dbReference type="ARBA" id="ARBA00022833"/>
    </source>
</evidence>
<comment type="similarity">
    <text evidence="2">Belongs to the cation diffusion facilitator (CDF) transporter (TC 2.A.4) family. SLC30A subfamily.</text>
</comment>
<dbReference type="InterPro" id="IPR002524">
    <property type="entry name" value="Cation_efflux"/>
</dbReference>
<feature type="transmembrane region" description="Helical" evidence="9">
    <location>
        <begin position="164"/>
        <end position="183"/>
    </location>
</feature>
<protein>
    <submittedName>
        <fullName evidence="12">Uncharacterized protein</fullName>
    </submittedName>
</protein>
<dbReference type="SUPFAM" id="SSF160240">
    <property type="entry name" value="Cation efflux protein cytoplasmic domain-like"/>
    <property type="match status" value="1"/>
</dbReference>
<dbReference type="PANTHER" id="PTHR45820:SF5">
    <property type="entry name" value="DIFFUSION FACILITATOR FAMILY METAL ION TRANSPORTER, PUTATIVE-RELATED"/>
    <property type="match status" value="1"/>
</dbReference>
<evidence type="ECO:0000259" key="10">
    <source>
        <dbReference type="Pfam" id="PF01545"/>
    </source>
</evidence>
<reference evidence="12 13" key="1">
    <citation type="submission" date="2024-03" db="EMBL/GenBank/DDBJ databases">
        <title>A high-quality draft genome sequence of Diaporthe vaccinii, a causative agent of upright dieback and viscid rot disease in cranberry plants.</title>
        <authorList>
            <person name="Sarrasin M."/>
            <person name="Lang B.F."/>
            <person name="Burger G."/>
        </authorList>
    </citation>
    <scope>NUCLEOTIDE SEQUENCE [LARGE SCALE GENOMIC DNA]</scope>
    <source>
        <strain evidence="12 13">IS7</strain>
    </source>
</reference>
<evidence type="ECO:0000256" key="8">
    <source>
        <dbReference type="SAM" id="MobiDB-lite"/>
    </source>
</evidence>
<dbReference type="Pfam" id="PF01545">
    <property type="entry name" value="Cation_efflux"/>
    <property type="match status" value="1"/>
</dbReference>
<gene>
    <name evidence="12" type="ORF">FJTKL_14362</name>
</gene>
<evidence type="ECO:0000259" key="11">
    <source>
        <dbReference type="Pfam" id="PF16916"/>
    </source>
</evidence>
<dbReference type="InterPro" id="IPR036837">
    <property type="entry name" value="Cation_efflux_CTD_sf"/>
</dbReference>
<keyword evidence="6 9" id="KW-1133">Transmembrane helix</keyword>
<dbReference type="EMBL" id="JBAWTH010000085">
    <property type="protein sequence ID" value="KAL2278649.1"/>
    <property type="molecule type" value="Genomic_DNA"/>
</dbReference>
<evidence type="ECO:0000256" key="2">
    <source>
        <dbReference type="ARBA" id="ARBA00008873"/>
    </source>
</evidence>
<organism evidence="12 13">
    <name type="scientific">Diaporthe vaccinii</name>
    <dbReference type="NCBI Taxonomy" id="105482"/>
    <lineage>
        <taxon>Eukaryota</taxon>
        <taxon>Fungi</taxon>
        <taxon>Dikarya</taxon>
        <taxon>Ascomycota</taxon>
        <taxon>Pezizomycotina</taxon>
        <taxon>Sordariomycetes</taxon>
        <taxon>Sordariomycetidae</taxon>
        <taxon>Diaporthales</taxon>
        <taxon>Diaporthaceae</taxon>
        <taxon>Diaporthe</taxon>
        <taxon>Diaporthe eres species complex</taxon>
    </lineage>
</organism>
<feature type="transmembrane region" description="Helical" evidence="9">
    <location>
        <begin position="133"/>
        <end position="152"/>
    </location>
</feature>
<evidence type="ECO:0000256" key="9">
    <source>
        <dbReference type="SAM" id="Phobius"/>
    </source>
</evidence>
<sequence>MTWWANSRGLPCHAEKLPLYPSHHPCATPRHQPNGPGDDWRNTSHVLFRFSAGRLQIPHGFPVRQPASLGQFLNRTYILVLLRYFYIPPHSNIKSIEAWCTRSLSKACPSRIQHFRSRPSTNMAFSLSPKTRLIITISISFAFFVAEITVAFKTRSLALLADAFHYMNDLIGFIVALTAVIISERARSPAELSFGWQRARLLGAFFNGVFLLALGISIFLQSIERFISIERIEDPRLVMIVGCIGLGLNIISAAFVHEHHGHDHSHGHGHGHGEAHSHDHEHAHDHGEAAVVNLEPVRNSSSSRANPVRTHAEHRHNVAQTKKPGRDLGMLGVLVHVIGDAINNIGVIIAAVIIWQTRSEARFYADPAASMFIAIMIFISSIPLTKNSGAILLESAPRGVEIDDVKHDLEQIPGIESVHELHIWRLDQQKAIASAHVVVSDQSMSNFIEKARTVNECLHAYGIHSSTLQPETAEDAAQAPQDAAAAAIAVTTTAASSGSVSEGVGSALRRRRLDPAACQMICSNLCHNLMCCTKIET</sequence>
<keyword evidence="7 9" id="KW-0472">Membrane</keyword>
<evidence type="ECO:0000313" key="12">
    <source>
        <dbReference type="EMBL" id="KAL2278649.1"/>
    </source>
</evidence>
<feature type="domain" description="Cation efflux protein transmembrane" evidence="10">
    <location>
        <begin position="133"/>
        <end position="393"/>
    </location>
</feature>
<evidence type="ECO:0000256" key="7">
    <source>
        <dbReference type="ARBA" id="ARBA00023136"/>
    </source>
</evidence>
<accession>A0ABR4E8C3</accession>
<evidence type="ECO:0000256" key="3">
    <source>
        <dbReference type="ARBA" id="ARBA00022448"/>
    </source>
</evidence>
<evidence type="ECO:0000256" key="4">
    <source>
        <dbReference type="ARBA" id="ARBA00022692"/>
    </source>
</evidence>
<dbReference type="Proteomes" id="UP001600888">
    <property type="component" value="Unassembled WGS sequence"/>
</dbReference>
<evidence type="ECO:0000256" key="6">
    <source>
        <dbReference type="ARBA" id="ARBA00022989"/>
    </source>
</evidence>
<keyword evidence="13" id="KW-1185">Reference proteome</keyword>
<proteinExistence type="inferred from homology"/>
<dbReference type="SUPFAM" id="SSF161111">
    <property type="entry name" value="Cation efflux protein transmembrane domain-like"/>
    <property type="match status" value="1"/>
</dbReference>
<keyword evidence="5" id="KW-0862">Zinc</keyword>
<dbReference type="Pfam" id="PF16916">
    <property type="entry name" value="ZT_dimer"/>
    <property type="match status" value="1"/>
</dbReference>
<dbReference type="InterPro" id="IPR058533">
    <property type="entry name" value="Cation_efflux_TM"/>
</dbReference>
<keyword evidence="3" id="KW-0813">Transport</keyword>
<comment type="subcellular location">
    <subcellularLocation>
        <location evidence="1">Membrane</location>
        <topology evidence="1">Multi-pass membrane protein</topology>
    </subcellularLocation>
</comment>
<dbReference type="PANTHER" id="PTHR45820">
    <property type="entry name" value="FI23527P1"/>
    <property type="match status" value="1"/>
</dbReference>
<feature type="transmembrane region" description="Helical" evidence="9">
    <location>
        <begin position="235"/>
        <end position="256"/>
    </location>
</feature>
<feature type="transmembrane region" description="Helical" evidence="9">
    <location>
        <begin position="331"/>
        <end position="355"/>
    </location>
</feature>
<dbReference type="NCBIfam" id="TIGR01297">
    <property type="entry name" value="CDF"/>
    <property type="match status" value="1"/>
</dbReference>
<dbReference type="Gene3D" id="1.20.1510.10">
    <property type="entry name" value="Cation efflux protein transmembrane domain"/>
    <property type="match status" value="1"/>
</dbReference>
<comment type="caution">
    <text evidence="12">The sequence shown here is derived from an EMBL/GenBank/DDBJ whole genome shotgun (WGS) entry which is preliminary data.</text>
</comment>
<name>A0ABR4E8C3_9PEZI</name>
<feature type="domain" description="Cation efflux protein cytoplasmic" evidence="11">
    <location>
        <begin position="397"/>
        <end position="471"/>
    </location>
</feature>
<feature type="transmembrane region" description="Helical" evidence="9">
    <location>
        <begin position="204"/>
        <end position="223"/>
    </location>
</feature>
<keyword evidence="4 9" id="KW-0812">Transmembrane</keyword>